<accession>A0A846X379</accession>
<reference evidence="1 2" key="1">
    <citation type="submission" date="2020-04" db="EMBL/GenBank/DDBJ databases">
        <title>MicrobeNet Type strains.</title>
        <authorList>
            <person name="Nicholson A.C."/>
        </authorList>
    </citation>
    <scope>NUCLEOTIDE SEQUENCE [LARGE SCALE GENOMIC DNA]</scope>
    <source>
        <strain evidence="1 2">DSM 44113</strain>
    </source>
</reference>
<name>A0A846X379_9ACTN</name>
<organism evidence="1 2">
    <name type="scientific">Tsukamurella spumae</name>
    <dbReference type="NCBI Taxonomy" id="44753"/>
    <lineage>
        <taxon>Bacteria</taxon>
        <taxon>Bacillati</taxon>
        <taxon>Actinomycetota</taxon>
        <taxon>Actinomycetes</taxon>
        <taxon>Mycobacteriales</taxon>
        <taxon>Tsukamurellaceae</taxon>
        <taxon>Tsukamurella</taxon>
    </lineage>
</organism>
<dbReference type="Proteomes" id="UP000582646">
    <property type="component" value="Unassembled WGS sequence"/>
</dbReference>
<sequence>MAWIIVVLLALVVLAVVVATGFAIALVRNSRRQQRAEAAMPFPSRAPLSWSGSHVPEARLHRRIRRALRAFDQPVGALSAAQLDAQVTLTVSAQEIDDRLVTIAALPEAEKASALEAVTADVSDLERRIADTVVVRPQLPPG</sequence>
<keyword evidence="2" id="KW-1185">Reference proteome</keyword>
<gene>
    <name evidence="1" type="ORF">HF999_11625</name>
</gene>
<dbReference type="RefSeq" id="WP_168546031.1">
    <property type="nucleotide sequence ID" value="NZ_BAAAKS010000017.1"/>
</dbReference>
<evidence type="ECO:0000313" key="1">
    <source>
        <dbReference type="EMBL" id="NKY19016.1"/>
    </source>
</evidence>
<protein>
    <submittedName>
        <fullName evidence="1">Uncharacterized protein</fullName>
    </submittedName>
</protein>
<dbReference type="EMBL" id="JAAXOQ010000013">
    <property type="protein sequence ID" value="NKY19016.1"/>
    <property type="molecule type" value="Genomic_DNA"/>
</dbReference>
<comment type="caution">
    <text evidence="1">The sequence shown here is derived from an EMBL/GenBank/DDBJ whole genome shotgun (WGS) entry which is preliminary data.</text>
</comment>
<dbReference type="AlphaFoldDB" id="A0A846X379"/>
<proteinExistence type="predicted"/>
<evidence type="ECO:0000313" key="2">
    <source>
        <dbReference type="Proteomes" id="UP000582646"/>
    </source>
</evidence>